<dbReference type="Pfam" id="PF00109">
    <property type="entry name" value="ketoacyl-synt"/>
    <property type="match status" value="1"/>
</dbReference>
<dbReference type="Pfam" id="PF02801">
    <property type="entry name" value="Ketoacyl-synt_C"/>
    <property type="match status" value="1"/>
</dbReference>
<dbReference type="InterPro" id="IPR016039">
    <property type="entry name" value="Thiolase-like"/>
</dbReference>
<dbReference type="GO" id="GO:0006633">
    <property type="term" value="P:fatty acid biosynthetic process"/>
    <property type="evidence" value="ECO:0007669"/>
    <property type="project" value="InterPro"/>
</dbReference>
<dbReference type="PROSITE" id="PS00606">
    <property type="entry name" value="KS3_1"/>
    <property type="match status" value="1"/>
</dbReference>
<evidence type="ECO:0000259" key="3">
    <source>
        <dbReference type="PROSITE" id="PS52004"/>
    </source>
</evidence>
<dbReference type="InterPro" id="IPR018201">
    <property type="entry name" value="Ketoacyl_synth_AS"/>
</dbReference>
<dbReference type="InterPro" id="IPR014031">
    <property type="entry name" value="Ketoacyl_synth_C"/>
</dbReference>
<dbReference type="EMBL" id="CABM01000070">
    <property type="protein sequence ID" value="CBH99274.1"/>
    <property type="molecule type" value="Genomic_DNA"/>
</dbReference>
<dbReference type="EC" id="2.3.1.41" evidence="4"/>
<protein>
    <submittedName>
        <fullName evidence="4">Putative Beta-ketoacyl-acyl-carrier-protein synthase</fullName>
        <ecNumber evidence="4">2.3.1.41</ecNumber>
    </submittedName>
</protein>
<dbReference type="SUPFAM" id="SSF53901">
    <property type="entry name" value="Thiolase-like"/>
    <property type="match status" value="2"/>
</dbReference>
<dbReference type="SMART" id="SM00825">
    <property type="entry name" value="PKS_KS"/>
    <property type="match status" value="1"/>
</dbReference>
<keyword evidence="4" id="KW-0012">Acyltransferase</keyword>
<gene>
    <name evidence="4" type="ORF">CARN2_0456</name>
</gene>
<dbReference type="InterPro" id="IPR000794">
    <property type="entry name" value="Beta-ketoacyl_synthase"/>
</dbReference>
<dbReference type="PANTHER" id="PTHR11712:SF320">
    <property type="entry name" value="BETA-KETOACYL SYNTHASE"/>
    <property type="match status" value="1"/>
</dbReference>
<feature type="domain" description="Ketosynthase family 3 (KS3)" evidence="3">
    <location>
        <begin position="1"/>
        <end position="416"/>
    </location>
</feature>
<dbReference type="GO" id="GO:0004315">
    <property type="term" value="F:3-oxoacyl-[acyl-carrier-protein] synthase activity"/>
    <property type="evidence" value="ECO:0007669"/>
    <property type="project" value="UniProtKB-EC"/>
</dbReference>
<dbReference type="GO" id="GO:0005829">
    <property type="term" value="C:cytosol"/>
    <property type="evidence" value="ECO:0007669"/>
    <property type="project" value="TreeGrafter"/>
</dbReference>
<dbReference type="NCBIfam" id="NF006618">
    <property type="entry name" value="PRK09185.1"/>
    <property type="match status" value="1"/>
</dbReference>
<dbReference type="AlphaFoldDB" id="E6PWG7"/>
<dbReference type="InterPro" id="IPR014030">
    <property type="entry name" value="Ketoacyl_synth_N"/>
</dbReference>
<name>E6PWG7_9ZZZZ</name>
<keyword evidence="2 4" id="KW-0808">Transferase</keyword>
<comment type="similarity">
    <text evidence="1">Belongs to the thiolase-like superfamily. Beta-ketoacyl-ACP synthases family.</text>
</comment>
<proteinExistence type="inferred from homology"/>
<sequence>MPSPTALPLPLLRLSHSTATTCLGAGLDAQLRALQSTRSGLAPCAFDIVDLPTWIGEVAGVDEVSLPEPLLDFDCRNNRLAELALQQDGFTDAVQAAIARHGAQRVGVFLGTSTSGILQTEQAYRLLDASGALPPTFHYEQTHNTFSLGAYVRARFGLRGPSSVVSSACSSSAKVFASAQRMFAAGLIDCALVGGVDSLCLTTLYGFNSLELLSSTACRPFDAARNGLSLGEAGAFVLLERAPAAPTADDVLLLGVGESSDAYHMSSPHPDGLGARIAMQQALDQAGLQAADIDYINLHGTATPSNDAAEGRAVGALFGAGAPCSSTKGATGHTLGAAGGVEAVFCLLSLRHGFMPAGVGTTALDPAIAAVAPLDYLLPASTLHASRPAANAAAPRRVLSNSFGFGGTNCSLVLARGDAMGDAR</sequence>
<evidence type="ECO:0000256" key="1">
    <source>
        <dbReference type="ARBA" id="ARBA00008467"/>
    </source>
</evidence>
<accession>E6PWG7</accession>
<evidence type="ECO:0000256" key="2">
    <source>
        <dbReference type="ARBA" id="ARBA00022679"/>
    </source>
</evidence>
<dbReference type="CDD" id="cd00834">
    <property type="entry name" value="KAS_I_II"/>
    <property type="match status" value="1"/>
</dbReference>
<dbReference type="PANTHER" id="PTHR11712">
    <property type="entry name" value="POLYKETIDE SYNTHASE-RELATED"/>
    <property type="match status" value="1"/>
</dbReference>
<dbReference type="PROSITE" id="PS52004">
    <property type="entry name" value="KS3_2"/>
    <property type="match status" value="1"/>
</dbReference>
<reference evidence="4" key="1">
    <citation type="submission" date="2009-10" db="EMBL/GenBank/DDBJ databases">
        <title>Diversity of trophic interactions inside an arsenic-rich microbial ecosystem.</title>
        <authorList>
            <person name="Bertin P.N."/>
            <person name="Heinrich-Salmeron A."/>
            <person name="Pelletier E."/>
            <person name="Goulhen-Chollet F."/>
            <person name="Arsene-Ploetze F."/>
            <person name="Gallien S."/>
            <person name="Calteau A."/>
            <person name="Vallenet D."/>
            <person name="Casiot C."/>
            <person name="Chane-Woon-Ming B."/>
            <person name="Giloteaux L."/>
            <person name="Barakat M."/>
            <person name="Bonnefoy V."/>
            <person name="Bruneel O."/>
            <person name="Chandler M."/>
            <person name="Cleiss J."/>
            <person name="Duran R."/>
            <person name="Elbaz-Poulichet F."/>
            <person name="Fonknechten N."/>
            <person name="Lauga B."/>
            <person name="Mornico D."/>
            <person name="Ortet P."/>
            <person name="Schaeffer C."/>
            <person name="Siguier P."/>
            <person name="Alexander Thil Smith A."/>
            <person name="Van Dorsselaer A."/>
            <person name="Weissenbach J."/>
            <person name="Medigue C."/>
            <person name="Le Paslier D."/>
        </authorList>
    </citation>
    <scope>NUCLEOTIDE SEQUENCE</scope>
</reference>
<comment type="caution">
    <text evidence="4">The sequence shown here is derived from an EMBL/GenBank/DDBJ whole genome shotgun (WGS) entry which is preliminary data.</text>
</comment>
<dbReference type="InterPro" id="IPR020841">
    <property type="entry name" value="PKS_Beta-ketoAc_synthase_dom"/>
</dbReference>
<organism evidence="4">
    <name type="scientific">mine drainage metagenome</name>
    <dbReference type="NCBI Taxonomy" id="410659"/>
    <lineage>
        <taxon>unclassified sequences</taxon>
        <taxon>metagenomes</taxon>
        <taxon>ecological metagenomes</taxon>
    </lineage>
</organism>
<evidence type="ECO:0000313" key="4">
    <source>
        <dbReference type="EMBL" id="CBH99274.1"/>
    </source>
</evidence>
<dbReference type="Gene3D" id="3.40.47.10">
    <property type="match status" value="1"/>
</dbReference>